<proteinExistence type="predicted"/>
<dbReference type="Pfam" id="PF19872">
    <property type="entry name" value="DUF6345"/>
    <property type="match status" value="1"/>
</dbReference>
<dbReference type="Proteomes" id="UP001626603">
    <property type="component" value="Chromosome"/>
</dbReference>
<gene>
    <name evidence="1" type="ORF">R6Y95_02715</name>
</gene>
<reference evidence="1 2" key="1">
    <citation type="submission" date="2023-10" db="EMBL/GenBank/DDBJ databases">
        <title>The complete genome sequence of Methanoculleus palmolei DSM 4273.</title>
        <authorList>
            <person name="Lai S.-J."/>
            <person name="You Y.-T."/>
            <person name="Chen S.-C."/>
        </authorList>
    </citation>
    <scope>NUCLEOTIDE SEQUENCE [LARGE SCALE GENOMIC DNA]</scope>
    <source>
        <strain evidence="1 2">DSM 4273</strain>
    </source>
</reference>
<dbReference type="InterPro" id="IPR045926">
    <property type="entry name" value="DUF6345"/>
</dbReference>
<dbReference type="EMBL" id="CP137641">
    <property type="protein sequence ID" value="WOX56258.1"/>
    <property type="molecule type" value="Genomic_DNA"/>
</dbReference>
<sequence length="252" mass="28498">MKQKVKIRLLPLLVGVLLASAVVGPAGAYYYCYAEWVNNYSSNPDFRDLDHNDENAQGFYYQLGGDSSWWGNYIYGDGQALERHWKDPSKSGNGIDYIYADKAHFAFFSGHGYDDGSGFAFGTSQDDFKLHYNDALWGNTQMDWITLDACRVLREDRHTNWYSAFDGLHSMTGFHTNCYDVTDRGSVFVHRLVGTWTVQPITTAWFVAAKDTEPSTTYAAALARDRCWSDYVYGHGSQGAPGTSFLYSKYQC</sequence>
<name>A0ABD8A9S2_9EURY</name>
<accession>A0ABD8A9S2</accession>
<dbReference type="AlphaFoldDB" id="A0ABD8A9S2"/>
<protein>
    <submittedName>
        <fullName evidence="1">DUF6345 domain-containing protein</fullName>
    </submittedName>
</protein>
<evidence type="ECO:0000313" key="2">
    <source>
        <dbReference type="Proteomes" id="UP001626603"/>
    </source>
</evidence>
<organism evidence="1 2">
    <name type="scientific">Methanoculleus palmolei</name>
    <dbReference type="NCBI Taxonomy" id="72612"/>
    <lineage>
        <taxon>Archaea</taxon>
        <taxon>Methanobacteriati</taxon>
        <taxon>Methanobacteriota</taxon>
        <taxon>Stenosarchaea group</taxon>
        <taxon>Methanomicrobia</taxon>
        <taxon>Methanomicrobiales</taxon>
        <taxon>Methanomicrobiaceae</taxon>
        <taxon>Methanoculleus</taxon>
    </lineage>
</organism>
<evidence type="ECO:0000313" key="1">
    <source>
        <dbReference type="EMBL" id="WOX56258.1"/>
    </source>
</evidence>
<keyword evidence="2" id="KW-1185">Reference proteome</keyword>